<evidence type="ECO:0000259" key="3">
    <source>
        <dbReference type="Pfam" id="PF20072"/>
    </source>
</evidence>
<proteinExistence type="predicted"/>
<name>A0ABX0JKR6_9PROT</name>
<comment type="caution">
    <text evidence="4">The sequence shown here is derived from an EMBL/GenBank/DDBJ whole genome shotgun (WGS) entry which is preliminary data.</text>
</comment>
<dbReference type="InterPro" id="IPR045531">
    <property type="entry name" value="DUF6468"/>
</dbReference>
<organism evidence="4 5">
    <name type="scientific">Acetobacter musti</name>
    <dbReference type="NCBI Taxonomy" id="864732"/>
    <lineage>
        <taxon>Bacteria</taxon>
        <taxon>Pseudomonadati</taxon>
        <taxon>Pseudomonadota</taxon>
        <taxon>Alphaproteobacteria</taxon>
        <taxon>Acetobacterales</taxon>
        <taxon>Acetobacteraceae</taxon>
        <taxon>Acetobacter</taxon>
    </lineage>
</organism>
<keyword evidence="2" id="KW-0812">Transmembrane</keyword>
<feature type="compositionally biased region" description="Polar residues" evidence="1">
    <location>
        <begin position="164"/>
        <end position="174"/>
    </location>
</feature>
<evidence type="ECO:0000313" key="5">
    <source>
        <dbReference type="Proteomes" id="UP000635278"/>
    </source>
</evidence>
<feature type="compositionally biased region" description="Basic and acidic residues" evidence="1">
    <location>
        <begin position="180"/>
        <end position="194"/>
    </location>
</feature>
<accession>A0ABX0JKR6</accession>
<feature type="region of interest" description="Disordered" evidence="1">
    <location>
        <begin position="154"/>
        <end position="194"/>
    </location>
</feature>
<feature type="transmembrane region" description="Helical" evidence="2">
    <location>
        <begin position="6"/>
        <end position="27"/>
    </location>
</feature>
<feature type="domain" description="DUF6468" evidence="3">
    <location>
        <begin position="33"/>
        <end position="107"/>
    </location>
</feature>
<reference evidence="4 5" key="1">
    <citation type="journal article" date="2020" name="Int. J. Syst. Evol. Microbiol.">
        <title>Novel acetic acid bacteria from cider fermentations: Acetobacter conturbans sp. nov. and Acetobacter fallax sp. nov.</title>
        <authorList>
            <person name="Sombolestani A.S."/>
            <person name="Cleenwerck I."/>
            <person name="Cnockaert M."/>
            <person name="Borremans W."/>
            <person name="Wieme A.D."/>
            <person name="De Vuyst L."/>
            <person name="Vandamme P."/>
        </authorList>
    </citation>
    <scope>NUCLEOTIDE SEQUENCE [LARGE SCALE GENOMIC DNA]</scope>
    <source>
        <strain evidence="4 5">LMG 30640</strain>
    </source>
</reference>
<gene>
    <name evidence="4" type="ORF">GOB93_01775</name>
</gene>
<dbReference type="RefSeq" id="WP_173581808.1">
    <property type="nucleotide sequence ID" value="NZ_WOTB01000002.1"/>
</dbReference>
<evidence type="ECO:0000256" key="2">
    <source>
        <dbReference type="SAM" id="Phobius"/>
    </source>
</evidence>
<dbReference type="Proteomes" id="UP000635278">
    <property type="component" value="Unassembled WGS sequence"/>
</dbReference>
<dbReference type="Pfam" id="PF20072">
    <property type="entry name" value="DUF6468"/>
    <property type="match status" value="1"/>
</dbReference>
<protein>
    <recommendedName>
        <fullName evidence="3">DUF6468 domain-containing protein</fullName>
    </recommendedName>
</protein>
<keyword evidence="2" id="KW-0472">Membrane</keyword>
<evidence type="ECO:0000313" key="4">
    <source>
        <dbReference type="EMBL" id="NHN83368.1"/>
    </source>
</evidence>
<keyword evidence="2" id="KW-1133">Transmembrane helix</keyword>
<sequence length="201" mass="22153">MTTFEYCMEFILCILLIAGIFYSIYLGRALAVLRRDRRELADLVAKLDESGRRAEDGVEKLQTAGDVSGRALGRMIDQSRMLHSELEALSERADSIAGRLDGLVRQSNRQMPKARTGSAESVQMPADHETVPPFEGITPSWSGNADAAMLPVSSEKPASPKFTGVQSPGTQESIPSLRPYEQRSRQRTAAEQDLIRALRMG</sequence>
<keyword evidence="5" id="KW-1185">Reference proteome</keyword>
<evidence type="ECO:0000256" key="1">
    <source>
        <dbReference type="SAM" id="MobiDB-lite"/>
    </source>
</evidence>
<dbReference type="EMBL" id="WOTB01000002">
    <property type="protein sequence ID" value="NHN83368.1"/>
    <property type="molecule type" value="Genomic_DNA"/>
</dbReference>